<dbReference type="AlphaFoldDB" id="A0A941FAJ1"/>
<dbReference type="EMBL" id="JAGTAR010000042">
    <property type="protein sequence ID" value="MBR8537895.1"/>
    <property type="molecule type" value="Genomic_DNA"/>
</dbReference>
<protein>
    <submittedName>
        <fullName evidence="1">Uncharacterized protein</fullName>
    </submittedName>
</protein>
<name>A0A941FAJ1_9BACT</name>
<accession>A0A941FAJ1</accession>
<dbReference type="RefSeq" id="WP_212192920.1">
    <property type="nucleotide sequence ID" value="NZ_JAGTAR010000042.1"/>
</dbReference>
<dbReference type="Proteomes" id="UP000679220">
    <property type="component" value="Unassembled WGS sequence"/>
</dbReference>
<evidence type="ECO:0000313" key="1">
    <source>
        <dbReference type="EMBL" id="MBR8537895.1"/>
    </source>
</evidence>
<evidence type="ECO:0000313" key="2">
    <source>
        <dbReference type="Proteomes" id="UP000679220"/>
    </source>
</evidence>
<organism evidence="1 2">
    <name type="scientific">Carboxylicivirga sediminis</name>
    <dbReference type="NCBI Taxonomy" id="2006564"/>
    <lineage>
        <taxon>Bacteria</taxon>
        <taxon>Pseudomonadati</taxon>
        <taxon>Bacteroidota</taxon>
        <taxon>Bacteroidia</taxon>
        <taxon>Marinilabiliales</taxon>
        <taxon>Marinilabiliaceae</taxon>
        <taxon>Carboxylicivirga</taxon>
    </lineage>
</organism>
<comment type="caution">
    <text evidence="1">The sequence shown here is derived from an EMBL/GenBank/DDBJ whole genome shotgun (WGS) entry which is preliminary data.</text>
</comment>
<reference evidence="1" key="2">
    <citation type="submission" date="2021-04" db="EMBL/GenBank/DDBJ databases">
        <authorList>
            <person name="Zhang T."/>
            <person name="Zhang Y."/>
            <person name="Lu D."/>
            <person name="Zuo D."/>
            <person name="Du Z."/>
        </authorList>
    </citation>
    <scope>NUCLEOTIDE SEQUENCE</scope>
    <source>
        <strain evidence="1">JR1</strain>
    </source>
</reference>
<gene>
    <name evidence="1" type="ORF">KDU71_20150</name>
</gene>
<proteinExistence type="predicted"/>
<reference evidence="1" key="1">
    <citation type="journal article" date="2018" name="Int. J. Syst. Evol. Microbiol.">
        <title>Carboxylicivirga sediminis sp. nov., isolated from coastal sediment.</title>
        <authorList>
            <person name="Wang F.Q."/>
            <person name="Ren L.H."/>
            <person name="Zou R.J."/>
            <person name="Sun Y.Z."/>
            <person name="Liu X.J."/>
            <person name="Jiang F."/>
            <person name="Liu L.J."/>
        </authorList>
    </citation>
    <scope>NUCLEOTIDE SEQUENCE</scope>
    <source>
        <strain evidence="1">JR1</strain>
    </source>
</reference>
<keyword evidence="2" id="KW-1185">Reference proteome</keyword>
<sequence>MNDKTVFFIEKKKFETSETQLTVKQILVDYGGYNPQENVLVLKHGHDLGELNDLEQVIEMKNGMHFSIFSKKPNPVS</sequence>